<dbReference type="PANTHER" id="PTHR11487">
    <property type="entry name" value="THIOESTERASE"/>
    <property type="match status" value="1"/>
</dbReference>
<dbReference type="InterPro" id="IPR029058">
    <property type="entry name" value="AB_hydrolase_fold"/>
</dbReference>
<evidence type="ECO:0000256" key="1">
    <source>
        <dbReference type="ARBA" id="ARBA00007169"/>
    </source>
</evidence>
<dbReference type="EMBL" id="JAVREL010000007">
    <property type="protein sequence ID" value="MDT0343922.1"/>
    <property type="molecule type" value="Genomic_DNA"/>
</dbReference>
<accession>A0ABU2MQM0</accession>
<keyword evidence="3" id="KW-0378">Hydrolase</keyword>
<sequence>MPVKLICLPFAGAAASFFWPWRKLGVPNVSIHPLQLAGREQRVDEEPFRDVHQAADALLPEALRVARDGHGPVAVFGHSLGAVLAYELTRRLVERGQPVAGLFVSGSPSPWENRAERATGLADDEFLKRVESLAGYRHDALNNPELRELILPALRADVEMHEQYRPRDAAPIAVDITALRGITDELVGAEELSGWSAATATDFRRVELPGGHMYLTDSGRGVLELVAATGARAGTGGR</sequence>
<keyword evidence="4" id="KW-1185">Reference proteome</keyword>
<evidence type="ECO:0000313" key="3">
    <source>
        <dbReference type="EMBL" id="MDT0343922.1"/>
    </source>
</evidence>
<dbReference type="Pfam" id="PF00975">
    <property type="entry name" value="Thioesterase"/>
    <property type="match status" value="1"/>
</dbReference>
<organism evidence="3 4">
    <name type="scientific">Streptomyces litchfieldiae</name>
    <dbReference type="NCBI Taxonomy" id="3075543"/>
    <lineage>
        <taxon>Bacteria</taxon>
        <taxon>Bacillati</taxon>
        <taxon>Actinomycetota</taxon>
        <taxon>Actinomycetes</taxon>
        <taxon>Kitasatosporales</taxon>
        <taxon>Streptomycetaceae</taxon>
        <taxon>Streptomyces</taxon>
    </lineage>
</organism>
<reference evidence="4" key="1">
    <citation type="submission" date="2023-07" db="EMBL/GenBank/DDBJ databases">
        <title>30 novel species of actinomycetes from the DSMZ collection.</title>
        <authorList>
            <person name="Nouioui I."/>
        </authorList>
    </citation>
    <scope>NUCLEOTIDE SEQUENCE [LARGE SCALE GENOMIC DNA]</scope>
    <source>
        <strain evidence="4">DSM 44938</strain>
    </source>
</reference>
<dbReference type="RefSeq" id="WP_311705043.1">
    <property type="nucleotide sequence ID" value="NZ_JAVREL010000007.1"/>
</dbReference>
<evidence type="ECO:0000313" key="4">
    <source>
        <dbReference type="Proteomes" id="UP001183246"/>
    </source>
</evidence>
<proteinExistence type="inferred from homology"/>
<dbReference type="SUPFAM" id="SSF53474">
    <property type="entry name" value="alpha/beta-Hydrolases"/>
    <property type="match status" value="1"/>
</dbReference>
<comment type="similarity">
    <text evidence="1">Belongs to the thioesterase family.</text>
</comment>
<protein>
    <submittedName>
        <fullName evidence="3">Alpha/beta fold hydrolase</fullName>
    </submittedName>
</protein>
<dbReference type="Proteomes" id="UP001183246">
    <property type="component" value="Unassembled WGS sequence"/>
</dbReference>
<dbReference type="GO" id="GO:0016787">
    <property type="term" value="F:hydrolase activity"/>
    <property type="evidence" value="ECO:0007669"/>
    <property type="project" value="UniProtKB-KW"/>
</dbReference>
<name>A0ABU2MQM0_9ACTN</name>
<gene>
    <name evidence="3" type="ORF">RM590_15045</name>
</gene>
<comment type="caution">
    <text evidence="3">The sequence shown here is derived from an EMBL/GenBank/DDBJ whole genome shotgun (WGS) entry which is preliminary data.</text>
</comment>
<evidence type="ECO:0000259" key="2">
    <source>
        <dbReference type="Pfam" id="PF00975"/>
    </source>
</evidence>
<dbReference type="Gene3D" id="3.40.50.1820">
    <property type="entry name" value="alpha/beta hydrolase"/>
    <property type="match status" value="1"/>
</dbReference>
<dbReference type="InterPro" id="IPR001031">
    <property type="entry name" value="Thioesterase"/>
</dbReference>
<dbReference type="PANTHER" id="PTHR11487:SF0">
    <property type="entry name" value="S-ACYL FATTY ACID SYNTHASE THIOESTERASE, MEDIUM CHAIN"/>
    <property type="match status" value="1"/>
</dbReference>
<dbReference type="InterPro" id="IPR012223">
    <property type="entry name" value="TEII"/>
</dbReference>
<feature type="domain" description="Thioesterase" evidence="2">
    <location>
        <begin position="4"/>
        <end position="225"/>
    </location>
</feature>